<name>A0A1M4UKA1_MARH1</name>
<gene>
    <name evidence="1" type="ORF">SAMN02745164_00704</name>
</gene>
<evidence type="ECO:0000313" key="2">
    <source>
        <dbReference type="Proteomes" id="UP000184334"/>
    </source>
</evidence>
<reference evidence="1" key="1">
    <citation type="submission" date="2016-11" db="EMBL/GenBank/DDBJ databases">
        <authorList>
            <person name="Varghese N."/>
            <person name="Submissions S."/>
        </authorList>
    </citation>
    <scope>NUCLEOTIDE SEQUENCE [LARGE SCALE GENOMIC DNA]</scope>
    <source>
        <strain evidence="1">DSM 16785</strain>
    </source>
</reference>
<organism evidence="1 2">
    <name type="scientific">Marinitoga hydrogenitolerans (strain DSM 16785 / JCM 12826 / AT1271)</name>
    <dbReference type="NCBI Taxonomy" id="1122195"/>
    <lineage>
        <taxon>Bacteria</taxon>
        <taxon>Thermotogati</taxon>
        <taxon>Thermotogota</taxon>
        <taxon>Thermotogae</taxon>
        <taxon>Petrotogales</taxon>
        <taxon>Petrotogaceae</taxon>
        <taxon>Marinitoga</taxon>
    </lineage>
</organism>
<proteinExistence type="predicted"/>
<protein>
    <recommendedName>
        <fullName evidence="3">GAF domain-containing protein</fullName>
    </recommendedName>
</protein>
<dbReference type="OrthoDB" id="49584at2"/>
<evidence type="ECO:0008006" key="3">
    <source>
        <dbReference type="Google" id="ProtNLM"/>
    </source>
</evidence>
<dbReference type="Proteomes" id="UP000184334">
    <property type="component" value="Unassembled WGS sequence"/>
</dbReference>
<dbReference type="STRING" id="1122195.SAMN02745164_00704"/>
<dbReference type="AlphaFoldDB" id="A0A1M4UKA1"/>
<comment type="caution">
    <text evidence="1">The sequence shown here is derived from an EMBL/GenBank/DDBJ whole genome shotgun (WGS) entry which is preliminary data.</text>
</comment>
<keyword evidence="2" id="KW-1185">Reference proteome</keyword>
<evidence type="ECO:0000313" key="1">
    <source>
        <dbReference type="EMBL" id="SHE57000.1"/>
    </source>
</evidence>
<accession>A0A1M4UKA1</accession>
<dbReference type="RefSeq" id="WP_072863490.1">
    <property type="nucleotide sequence ID" value="NZ_FQUI01000007.1"/>
</dbReference>
<sequence length="461" mass="55176">MEFYSEIPFKTIEENLLTLFDDILLKTNSYSGSMFVFNHNKKVIFKSLKNINIHIESLDIGIIDKWALKNKNLIHLSDIKKISGLKDHLKRGIKDAIIFPIYLNGELLSIINLNKKDSFYETKEIEILKNHKKLLMSTISNIFYIKKIASQKTFFENQTKLISLILNIFEKTKTQERFIEHLIENLRKEFHIDIYIKRTKEKGKYSIKVNDEYYNIEIKYTDELNVLDFFEEKRQVDITEYINILMFVEKLLRLKKLEEIDKKIEKILKESREDLMLRFTSWKVFQEINSALSSIYLSLYTIDDNCKNELSEIIPSLDRIKNSITAYKKEFIKTEISKISLSKFMKEIIDKLRILNFKMEKNVKEDIELYIDKKIFENTLISFIVEIFKILHFQKYTEEIIIKIYKKDERCGVIEIFLKNIIIQEKDIDINIIKQTLDNFHMKLKIENTKNTIFKIFIPIK</sequence>
<dbReference type="EMBL" id="FQUI01000007">
    <property type="protein sequence ID" value="SHE57000.1"/>
    <property type="molecule type" value="Genomic_DNA"/>
</dbReference>